<evidence type="ECO:0000259" key="1">
    <source>
        <dbReference type="Pfam" id="PF01965"/>
    </source>
</evidence>
<dbReference type="Proteomes" id="UP000635071">
    <property type="component" value="Unassembled WGS sequence"/>
</dbReference>
<reference evidence="2" key="1">
    <citation type="journal article" date="2014" name="Int. J. Syst. Evol. Microbiol.">
        <title>Complete genome sequence of Corynebacterium casei LMG S-19264T (=DSM 44701T), isolated from a smear-ripened cheese.</title>
        <authorList>
            <consortium name="US DOE Joint Genome Institute (JGI-PGF)"/>
            <person name="Walter F."/>
            <person name="Albersmeier A."/>
            <person name="Kalinowski J."/>
            <person name="Ruckert C."/>
        </authorList>
    </citation>
    <scope>NUCLEOTIDE SEQUENCE</scope>
    <source>
        <strain evidence="2">CGMCC 1.15519</strain>
    </source>
</reference>
<dbReference type="AlphaFoldDB" id="A0A916ZQN0"/>
<evidence type="ECO:0000313" key="3">
    <source>
        <dbReference type="Proteomes" id="UP000635071"/>
    </source>
</evidence>
<name>A0A916ZQN0_9SPHN</name>
<dbReference type="InterPro" id="IPR052158">
    <property type="entry name" value="INH-QAR"/>
</dbReference>
<feature type="domain" description="DJ-1/PfpI" evidence="1">
    <location>
        <begin position="11"/>
        <end position="169"/>
    </location>
</feature>
<organism evidence="2 3">
    <name type="scientific">Sandarakinorhabdus glacialis</name>
    <dbReference type="NCBI Taxonomy" id="1614636"/>
    <lineage>
        <taxon>Bacteria</taxon>
        <taxon>Pseudomonadati</taxon>
        <taxon>Pseudomonadota</taxon>
        <taxon>Alphaproteobacteria</taxon>
        <taxon>Sphingomonadales</taxon>
        <taxon>Sphingosinicellaceae</taxon>
        <taxon>Sandarakinorhabdus</taxon>
    </lineage>
</organism>
<dbReference type="CDD" id="cd03139">
    <property type="entry name" value="GATase1_PfpI_2"/>
    <property type="match status" value="1"/>
</dbReference>
<dbReference type="RefSeq" id="WP_188762166.1">
    <property type="nucleotide sequence ID" value="NZ_BMJM01000004.1"/>
</dbReference>
<accession>A0A916ZQN0</accession>
<evidence type="ECO:0000313" key="2">
    <source>
        <dbReference type="EMBL" id="GGE08210.1"/>
    </source>
</evidence>
<reference evidence="2" key="2">
    <citation type="submission" date="2020-09" db="EMBL/GenBank/DDBJ databases">
        <authorList>
            <person name="Sun Q."/>
            <person name="Zhou Y."/>
        </authorList>
    </citation>
    <scope>NUCLEOTIDE SEQUENCE</scope>
    <source>
        <strain evidence="2">CGMCC 1.15519</strain>
    </source>
</reference>
<dbReference type="InterPro" id="IPR002818">
    <property type="entry name" value="DJ-1/PfpI"/>
</dbReference>
<dbReference type="InterPro" id="IPR029062">
    <property type="entry name" value="Class_I_gatase-like"/>
</dbReference>
<protein>
    <submittedName>
        <fullName evidence="2">Dimethylglycine dehydrogenase</fullName>
    </submittedName>
</protein>
<keyword evidence="3" id="KW-1185">Reference proteome</keyword>
<dbReference type="SUPFAM" id="SSF52317">
    <property type="entry name" value="Class I glutamine amidotransferase-like"/>
    <property type="match status" value="1"/>
</dbReference>
<comment type="caution">
    <text evidence="2">The sequence shown here is derived from an EMBL/GenBank/DDBJ whole genome shotgun (WGS) entry which is preliminary data.</text>
</comment>
<dbReference type="Pfam" id="PF01965">
    <property type="entry name" value="DJ-1_PfpI"/>
    <property type="match status" value="1"/>
</dbReference>
<sequence>MSKPAPYHIGFLLWPDLTQLDMTGPAQVLSRMPGARLHFAWKSLDPVMSDCGLALVPTTTLADCPPLDMICVPGGVGVAPIMRDPEVLAWLRARAETASLVTSVCTGSLILAAAGLLNGYRAGCHWAAGSQLPLFGGEFVRERVVVDRNRITAGGVTSGIDFGFRIIEQLHGRDVAEAVQLSIEYDPEPIGGGTPATARPEILARVEAMMADRLGSRAADIAAIAAEKAF</sequence>
<dbReference type="Gene3D" id="3.40.50.880">
    <property type="match status" value="1"/>
</dbReference>
<proteinExistence type="predicted"/>
<gene>
    <name evidence="2" type="ORF">GCM10011529_13320</name>
</gene>
<dbReference type="GO" id="GO:0006355">
    <property type="term" value="P:regulation of DNA-templated transcription"/>
    <property type="evidence" value="ECO:0007669"/>
    <property type="project" value="TreeGrafter"/>
</dbReference>
<dbReference type="PANTHER" id="PTHR43130:SF2">
    <property type="entry name" value="DJ-1_PFPI DOMAIN-CONTAINING PROTEIN"/>
    <property type="match status" value="1"/>
</dbReference>
<dbReference type="EMBL" id="BMJM01000004">
    <property type="protein sequence ID" value="GGE08210.1"/>
    <property type="molecule type" value="Genomic_DNA"/>
</dbReference>
<dbReference type="PANTHER" id="PTHR43130">
    <property type="entry name" value="ARAC-FAMILY TRANSCRIPTIONAL REGULATOR"/>
    <property type="match status" value="1"/>
</dbReference>